<keyword evidence="3" id="KW-1185">Reference proteome</keyword>
<feature type="non-terminal residue" evidence="2">
    <location>
        <position position="254"/>
    </location>
</feature>
<dbReference type="EMBL" id="KZ994463">
    <property type="protein sequence ID" value="RKO92875.1"/>
    <property type="molecule type" value="Genomic_DNA"/>
</dbReference>
<protein>
    <submittedName>
        <fullName evidence="2">Uncharacterized protein</fullName>
    </submittedName>
</protein>
<proteinExistence type="predicted"/>
<feature type="region of interest" description="Disordered" evidence="1">
    <location>
        <begin position="164"/>
        <end position="183"/>
    </location>
</feature>
<name>A0A4P9WL45_9FUNG</name>
<dbReference type="AlphaFoldDB" id="A0A4P9WL45"/>
<evidence type="ECO:0000256" key="1">
    <source>
        <dbReference type="SAM" id="MobiDB-lite"/>
    </source>
</evidence>
<evidence type="ECO:0000313" key="3">
    <source>
        <dbReference type="Proteomes" id="UP000269721"/>
    </source>
</evidence>
<feature type="region of interest" description="Disordered" evidence="1">
    <location>
        <begin position="207"/>
        <end position="254"/>
    </location>
</feature>
<gene>
    <name evidence="2" type="ORF">BDK51DRAFT_25685</name>
</gene>
<reference evidence="2" key="1">
    <citation type="submission" date="2018-06" db="EMBL/GenBank/DDBJ databases">
        <title>Leveraging single-cell genomics to expand the Fungal Tree of Life.</title>
        <authorList>
            <consortium name="DOE Joint Genome Institute"/>
            <person name="Ahrendt S.R."/>
            <person name="Quandt C.A."/>
            <person name="Ciobanu D."/>
            <person name="Clum A."/>
            <person name="Salamov A."/>
            <person name="Andreopoulos B."/>
            <person name="Cheng J.-F."/>
            <person name="Woyke T."/>
            <person name="Pelin A."/>
            <person name="Henrissat B."/>
            <person name="Reynolds N."/>
            <person name="Benny G.L."/>
            <person name="Smith M.E."/>
            <person name="James T.Y."/>
            <person name="Grigoriev I.V."/>
        </authorList>
    </citation>
    <scope>NUCLEOTIDE SEQUENCE</scope>
    <source>
        <strain evidence="2">Perch Fen</strain>
    </source>
</reference>
<feature type="region of interest" description="Disordered" evidence="1">
    <location>
        <begin position="1"/>
        <end position="20"/>
    </location>
</feature>
<feature type="compositionally biased region" description="Basic residues" evidence="1">
    <location>
        <begin position="209"/>
        <end position="222"/>
    </location>
</feature>
<organism evidence="2 3">
    <name type="scientific">Blyttiomyces helicus</name>
    <dbReference type="NCBI Taxonomy" id="388810"/>
    <lineage>
        <taxon>Eukaryota</taxon>
        <taxon>Fungi</taxon>
        <taxon>Fungi incertae sedis</taxon>
        <taxon>Chytridiomycota</taxon>
        <taxon>Chytridiomycota incertae sedis</taxon>
        <taxon>Chytridiomycetes</taxon>
        <taxon>Chytridiomycetes incertae sedis</taxon>
        <taxon>Blyttiomyces</taxon>
    </lineage>
</organism>
<feature type="compositionally biased region" description="Polar residues" evidence="1">
    <location>
        <begin position="1"/>
        <end position="14"/>
    </location>
</feature>
<sequence length="254" mass="27133">MSTSPSPGSNTHHTLSIGRGDASFQEGDNLHDAAGLIGIVIGIVIVIAPNTTTPAEPRRLSLLRHVEPGGLPAASLAYPLANASTHRATLRPHMEPVPPANSAFPAPARTHPHVRFGHHIHASSRPQWTLPGTILLPFAPHLIEKCAKSKSRLFKQAVQEAMSASREEDHIRPSRAVRASTPADPMLPVGIDANAEVRWGLAWEERGRGRTGRGRPLGRKGRGKGDGEGSRRRQPGAGGSGMDELARMAVCEIE</sequence>
<accession>A0A4P9WL45</accession>
<dbReference type="OrthoDB" id="62853at2759"/>
<dbReference type="Proteomes" id="UP000269721">
    <property type="component" value="Unassembled WGS sequence"/>
</dbReference>
<evidence type="ECO:0000313" key="2">
    <source>
        <dbReference type="EMBL" id="RKO92875.1"/>
    </source>
</evidence>